<dbReference type="RefSeq" id="WP_086073150.1">
    <property type="nucleotide sequence ID" value="NZ_CP021109.1"/>
</dbReference>
<accession>A0A1W6Z3H8</accession>
<feature type="transmembrane region" description="Helical" evidence="7">
    <location>
        <begin position="489"/>
        <end position="510"/>
    </location>
</feature>
<keyword evidence="9" id="KW-1185">Reference proteome</keyword>
<feature type="transmembrane region" description="Helical" evidence="7">
    <location>
        <begin position="460"/>
        <end position="477"/>
    </location>
</feature>
<evidence type="ECO:0000256" key="1">
    <source>
        <dbReference type="ARBA" id="ARBA00004651"/>
    </source>
</evidence>
<comment type="subcellular location">
    <subcellularLocation>
        <location evidence="1">Cell membrane</location>
        <topology evidence="1">Multi-pass membrane protein</topology>
    </subcellularLocation>
</comment>
<dbReference type="Pfam" id="PF04632">
    <property type="entry name" value="FUSC"/>
    <property type="match status" value="1"/>
</dbReference>
<dbReference type="AlphaFoldDB" id="A0A1W6Z3H8"/>
<sequence length="670" mass="72844">MLILDRQAWIHSAKSFLAANIALYIALATNLPRPYWAMTTAYIVMQPVLGGTNSRGIYRVAGTLIAAVAVIVIVPNLLQTPVMLSLALSLWLSACLFVSLLHRGPSSYVFMLAGYTAAFIGFPAVLAPDAIFSTALARSEEIFLGSLCAVLVGALVFPSSIKTMVRQRIDDLMGDAKQWCAQVLDRRDSPDALRRRMAGNLSQLDLIVPFAKRDDPRMGKVDEWMLELRARMLGMLPVLAAIEDRFKNLASASGEDAELGQLAAEMRAWVESNEIPGLDALAAIRRRIAAQHAGLDGSHASLLRATLRLRLNELAELWYDSRQLQHAIATGETPPKPAFGLDLRRLVRLGNRHIDWGMLTFSALAPGATLFVYCMLWIAVGWRDGASGAMMSAVAASFFAAQDDPAPNILAFLLWAVVAMVITGVYLFGILPAIQDFVPLIMVIAPTFLLVGLMASRPKLFLPGMILITNIATLLSIQNGGYVADFQSYVNSSISTIIGLAFAAVMTRLFRSVGAEWTARRLIRQGWGVLADAAEGRGRQDRDRFLVRMLDLLGLLATRLASLPDGSDVAAVDMLDDVRIGLNILNLRRARNQLPAVNVVNLNRLLSMVAAHYRSQQRAGRGLPPPAALRTELDASLSRLGTLVPSQARDECLLGLVGLRYGLFPGAGPD</sequence>
<feature type="transmembrane region" description="Helical" evidence="7">
    <location>
        <begin position="437"/>
        <end position="455"/>
    </location>
</feature>
<gene>
    <name evidence="8" type="ORF">CAL13_18085</name>
</gene>
<evidence type="ECO:0000256" key="4">
    <source>
        <dbReference type="ARBA" id="ARBA00022692"/>
    </source>
</evidence>
<dbReference type="Proteomes" id="UP000194139">
    <property type="component" value="Chromosome"/>
</dbReference>
<evidence type="ECO:0000256" key="3">
    <source>
        <dbReference type="ARBA" id="ARBA00022475"/>
    </source>
</evidence>
<feature type="transmembrane region" description="Helical" evidence="7">
    <location>
        <begin position="354"/>
        <end position="379"/>
    </location>
</feature>
<evidence type="ECO:0000256" key="2">
    <source>
        <dbReference type="ARBA" id="ARBA00022448"/>
    </source>
</evidence>
<evidence type="ECO:0000256" key="5">
    <source>
        <dbReference type="ARBA" id="ARBA00022989"/>
    </source>
</evidence>
<reference evidence="8 9" key="1">
    <citation type="submission" date="2017-05" db="EMBL/GenBank/DDBJ databases">
        <title>Complete and WGS of Bordetella genogroups.</title>
        <authorList>
            <person name="Spilker T."/>
            <person name="LiPuma J."/>
        </authorList>
    </citation>
    <scope>NUCLEOTIDE SEQUENCE [LARGE SCALE GENOMIC DNA]</scope>
    <source>
        <strain evidence="8 9">AU17164</strain>
    </source>
</reference>
<name>A0A1W6Z3H8_9BORD</name>
<feature type="transmembrane region" description="Helical" evidence="7">
    <location>
        <begin position="409"/>
        <end position="431"/>
    </location>
</feature>
<feature type="transmembrane region" description="Helical" evidence="7">
    <location>
        <begin position="16"/>
        <end position="36"/>
    </location>
</feature>
<keyword evidence="6 7" id="KW-0472">Membrane</keyword>
<protein>
    <submittedName>
        <fullName evidence="8">Multidrug transporter</fullName>
    </submittedName>
</protein>
<dbReference type="EMBL" id="CP021109">
    <property type="protein sequence ID" value="ARP87910.1"/>
    <property type="molecule type" value="Genomic_DNA"/>
</dbReference>
<feature type="transmembrane region" description="Helical" evidence="7">
    <location>
        <begin position="108"/>
        <end position="127"/>
    </location>
</feature>
<organism evidence="8 9">
    <name type="scientific">Bordetella genomosp. 9</name>
    <dbReference type="NCBI Taxonomy" id="1416803"/>
    <lineage>
        <taxon>Bacteria</taxon>
        <taxon>Pseudomonadati</taxon>
        <taxon>Pseudomonadota</taxon>
        <taxon>Betaproteobacteria</taxon>
        <taxon>Burkholderiales</taxon>
        <taxon>Alcaligenaceae</taxon>
        <taxon>Bordetella</taxon>
    </lineage>
</organism>
<feature type="transmembrane region" description="Helical" evidence="7">
    <location>
        <begin position="142"/>
        <end position="161"/>
    </location>
</feature>
<dbReference type="GO" id="GO:0022857">
    <property type="term" value="F:transmembrane transporter activity"/>
    <property type="evidence" value="ECO:0007669"/>
    <property type="project" value="InterPro"/>
</dbReference>
<evidence type="ECO:0000313" key="8">
    <source>
        <dbReference type="EMBL" id="ARP87910.1"/>
    </source>
</evidence>
<keyword evidence="5 7" id="KW-1133">Transmembrane helix</keyword>
<evidence type="ECO:0000313" key="9">
    <source>
        <dbReference type="Proteomes" id="UP000194139"/>
    </source>
</evidence>
<keyword evidence="3" id="KW-1003">Cell membrane</keyword>
<dbReference type="InterPro" id="IPR006726">
    <property type="entry name" value="PHBA_efflux_AaeB/fusaric-R"/>
</dbReference>
<feature type="transmembrane region" description="Helical" evidence="7">
    <location>
        <begin position="84"/>
        <end position="101"/>
    </location>
</feature>
<proteinExistence type="predicted"/>
<feature type="transmembrane region" description="Helical" evidence="7">
    <location>
        <begin position="57"/>
        <end position="78"/>
    </location>
</feature>
<dbReference type="PANTHER" id="PTHR30509">
    <property type="entry name" value="P-HYDROXYBENZOIC ACID EFFLUX PUMP SUBUNIT-RELATED"/>
    <property type="match status" value="1"/>
</dbReference>
<keyword evidence="2" id="KW-0813">Transport</keyword>
<evidence type="ECO:0000256" key="6">
    <source>
        <dbReference type="ARBA" id="ARBA00023136"/>
    </source>
</evidence>
<dbReference type="PANTHER" id="PTHR30509:SF9">
    <property type="entry name" value="MULTIDRUG RESISTANCE PROTEIN MDTO"/>
    <property type="match status" value="1"/>
</dbReference>
<evidence type="ECO:0000256" key="7">
    <source>
        <dbReference type="SAM" id="Phobius"/>
    </source>
</evidence>
<keyword evidence="4 7" id="KW-0812">Transmembrane</keyword>
<dbReference type="GO" id="GO:0005886">
    <property type="term" value="C:plasma membrane"/>
    <property type="evidence" value="ECO:0007669"/>
    <property type="project" value="UniProtKB-SubCell"/>
</dbReference>